<evidence type="ECO:0000256" key="3">
    <source>
        <dbReference type="ARBA" id="ARBA00004524"/>
    </source>
</evidence>
<evidence type="ECO:0000256" key="12">
    <source>
        <dbReference type="ARBA" id="ARBA00022827"/>
    </source>
</evidence>
<evidence type="ECO:0000256" key="13">
    <source>
        <dbReference type="ARBA" id="ARBA00022848"/>
    </source>
</evidence>
<evidence type="ECO:0000256" key="5">
    <source>
        <dbReference type="ARBA" id="ARBA00012698"/>
    </source>
</evidence>
<dbReference type="InterPro" id="IPR050346">
    <property type="entry name" value="FMO-like"/>
</dbReference>
<comment type="subcellular location">
    <subcellularLocation>
        <location evidence="2">Endoplasmic reticulum membrane</location>
        <topology evidence="2">Single-pass membrane protein</topology>
    </subcellularLocation>
    <subcellularLocation>
        <location evidence="3">Microsome membrane</location>
    </subcellularLocation>
</comment>
<evidence type="ECO:0000313" key="35">
    <source>
        <dbReference type="Proteomes" id="UP000034883"/>
    </source>
</evidence>
<evidence type="ECO:0000256" key="24">
    <source>
        <dbReference type="ARBA" id="ARBA00047426"/>
    </source>
</evidence>
<evidence type="ECO:0000256" key="20">
    <source>
        <dbReference type="ARBA" id="ARBA00029728"/>
    </source>
</evidence>
<keyword evidence="9" id="KW-0285">Flavoprotein</keyword>
<comment type="function">
    <text evidence="23">Acts as a Baeyer-Villiger monooxygenase on a broad range of substrates. Catalyzes the insertion of an oxygen atom into a carbon-carbon bond adjacent to a carbonyl, which converts ketones to esters. Active on diverse carbonyl compounds, whereas soft nucleophiles are mostly non- or poorly reactive. In contrast with other forms of FMO it is non- or poorly active on 'classical' substrates such as drugs, pesticides, and dietary components containing soft nucleophilic heteroatoms. Able to oxidize drug molecules bearing a carbonyl group on an aliphatic chain, such as nabumetone and pentoxifylline. Also, in the absence of substrates, shows slow but yet significant NADPH oxidase activity. Acts as a positive modulator of cholesterol biosynthesis as well as glucose homeostasis, promoting metabolic aging via pleiotropic effects.</text>
</comment>
<evidence type="ECO:0000256" key="29">
    <source>
        <dbReference type="ARBA" id="ARBA00048459"/>
    </source>
</evidence>
<dbReference type="OrthoDB" id="9790219at2"/>
<evidence type="ECO:0000256" key="1">
    <source>
        <dbReference type="ARBA" id="ARBA00001974"/>
    </source>
</evidence>
<proteinExistence type="inferred from homology"/>
<evidence type="ECO:0000313" key="34">
    <source>
        <dbReference type="EMBL" id="AKF07976.1"/>
    </source>
</evidence>
<evidence type="ECO:0000256" key="26">
    <source>
        <dbReference type="ARBA" id="ARBA00047855"/>
    </source>
</evidence>
<protein>
    <recommendedName>
        <fullName evidence="6">Flavin-containing monooxygenase 5</fullName>
        <ecNumber evidence="5">1.6.3.1</ecNumber>
    </recommendedName>
    <alternativeName>
        <fullName evidence="22">Dimethylaniline monooxygenase [N-oxide-forming] 5</fullName>
    </alternativeName>
    <alternativeName>
        <fullName evidence="20">Dimethylaniline oxidase 5</fullName>
    </alternativeName>
    <alternativeName>
        <fullName evidence="21">NADPH oxidase</fullName>
    </alternativeName>
</protein>
<dbReference type="EC" id="1.6.3.1" evidence="5"/>
<keyword evidence="14" id="KW-0521">NADP</keyword>
<evidence type="ECO:0000256" key="9">
    <source>
        <dbReference type="ARBA" id="ARBA00022630"/>
    </source>
</evidence>
<keyword evidence="11" id="KW-0256">Endoplasmic reticulum</keyword>
<reference evidence="34 35" key="1">
    <citation type="submission" date="2015-03" db="EMBL/GenBank/DDBJ databases">
        <title>Genome assembly of Sandaracinus amylolyticus DSM 53668.</title>
        <authorList>
            <person name="Sharma G."/>
            <person name="Subramanian S."/>
        </authorList>
    </citation>
    <scope>NUCLEOTIDE SEQUENCE [LARGE SCALE GENOMIC DNA]</scope>
    <source>
        <strain evidence="34 35">DSM 53668</strain>
    </source>
</reference>
<evidence type="ECO:0000256" key="32">
    <source>
        <dbReference type="ARBA" id="ARBA00049443"/>
    </source>
</evidence>
<dbReference type="PRINTS" id="PR01125">
    <property type="entry name" value="FMOXYGENASE5"/>
</dbReference>
<evidence type="ECO:0000256" key="18">
    <source>
        <dbReference type="ARBA" id="ARBA00023098"/>
    </source>
</evidence>
<evidence type="ECO:0000256" key="28">
    <source>
        <dbReference type="ARBA" id="ARBA00047977"/>
    </source>
</evidence>
<evidence type="ECO:0000256" key="19">
    <source>
        <dbReference type="ARBA" id="ARBA00023136"/>
    </source>
</evidence>
<keyword evidence="13" id="KW-0492">Microsome</keyword>
<comment type="catalytic activity">
    <reaction evidence="26">
        <text>sulcatone + NADPH + O2 + H(+) = 4-methylpent-3-en-1-yl acetate + NADP(+) + H2O</text>
        <dbReference type="Rhea" id="RHEA:54864"/>
        <dbReference type="ChEBI" id="CHEBI:15377"/>
        <dbReference type="ChEBI" id="CHEBI:15378"/>
        <dbReference type="ChEBI" id="CHEBI:15379"/>
        <dbReference type="ChEBI" id="CHEBI:16310"/>
        <dbReference type="ChEBI" id="CHEBI:57783"/>
        <dbReference type="ChEBI" id="CHEBI:58349"/>
        <dbReference type="ChEBI" id="CHEBI:138373"/>
    </reaction>
    <physiologicalReaction direction="left-to-right" evidence="26">
        <dbReference type="Rhea" id="RHEA:54865"/>
    </physiologicalReaction>
</comment>
<evidence type="ECO:0000256" key="6">
    <source>
        <dbReference type="ARBA" id="ARBA00019213"/>
    </source>
</evidence>
<evidence type="ECO:0000256" key="22">
    <source>
        <dbReference type="ARBA" id="ARBA00033301"/>
    </source>
</evidence>
<keyword evidence="17 34" id="KW-0503">Monooxygenase</keyword>
<dbReference type="Gene3D" id="3.50.50.60">
    <property type="entry name" value="FAD/NAD(P)-binding domain"/>
    <property type="match status" value="1"/>
</dbReference>
<comment type="catalytic activity">
    <reaction evidence="24">
        <text>hexan-3-one + NADPH + O2 + H(+) = propyl propanoate + NADP(+) + H2O</text>
        <dbReference type="Rhea" id="RHEA:54848"/>
        <dbReference type="ChEBI" id="CHEBI:15377"/>
        <dbReference type="ChEBI" id="CHEBI:15378"/>
        <dbReference type="ChEBI" id="CHEBI:15379"/>
        <dbReference type="ChEBI" id="CHEBI:57783"/>
        <dbReference type="ChEBI" id="CHEBI:58349"/>
        <dbReference type="ChEBI" id="CHEBI:89828"/>
        <dbReference type="ChEBI" id="CHEBI:89891"/>
    </reaction>
    <physiologicalReaction direction="left-to-right" evidence="24">
        <dbReference type="Rhea" id="RHEA:54849"/>
    </physiologicalReaction>
</comment>
<comment type="catalytic activity">
    <reaction evidence="28">
        <text>hexan-3-one + NADPH + O2 + H(+) = ethyl butanoate + NADP(+) + H2O</text>
        <dbReference type="Rhea" id="RHEA:54844"/>
        <dbReference type="ChEBI" id="CHEBI:15377"/>
        <dbReference type="ChEBI" id="CHEBI:15378"/>
        <dbReference type="ChEBI" id="CHEBI:15379"/>
        <dbReference type="ChEBI" id="CHEBI:57783"/>
        <dbReference type="ChEBI" id="CHEBI:58349"/>
        <dbReference type="ChEBI" id="CHEBI:88764"/>
        <dbReference type="ChEBI" id="CHEBI:89891"/>
    </reaction>
    <physiologicalReaction direction="left-to-right" evidence="28">
        <dbReference type="Rhea" id="RHEA:54845"/>
    </physiologicalReaction>
</comment>
<dbReference type="FunFam" id="3.50.50.60:FF:000159">
    <property type="entry name" value="Dimethylaniline monooxygenase [N-oxide-forming]"/>
    <property type="match status" value="1"/>
</dbReference>
<evidence type="ECO:0000256" key="2">
    <source>
        <dbReference type="ARBA" id="ARBA00004389"/>
    </source>
</evidence>
<dbReference type="Proteomes" id="UP000034883">
    <property type="component" value="Chromosome"/>
</dbReference>
<evidence type="ECO:0000256" key="30">
    <source>
        <dbReference type="ARBA" id="ARBA00048989"/>
    </source>
</evidence>
<dbReference type="GO" id="GO:0006629">
    <property type="term" value="P:lipid metabolic process"/>
    <property type="evidence" value="ECO:0007669"/>
    <property type="project" value="UniProtKB-KW"/>
</dbReference>
<evidence type="ECO:0000256" key="33">
    <source>
        <dbReference type="ARBA" id="ARBA00049475"/>
    </source>
</evidence>
<evidence type="ECO:0000256" key="10">
    <source>
        <dbReference type="ARBA" id="ARBA00022692"/>
    </source>
</evidence>
<evidence type="ECO:0000256" key="25">
    <source>
        <dbReference type="ARBA" id="ARBA00047574"/>
    </source>
</evidence>
<comment type="catalytic activity">
    <reaction evidence="27">
        <text>NADPH + O2 + H(+) = H2O2 + NADP(+)</text>
        <dbReference type="Rhea" id="RHEA:11260"/>
        <dbReference type="ChEBI" id="CHEBI:15378"/>
        <dbReference type="ChEBI" id="CHEBI:15379"/>
        <dbReference type="ChEBI" id="CHEBI:16240"/>
        <dbReference type="ChEBI" id="CHEBI:57783"/>
        <dbReference type="ChEBI" id="CHEBI:58349"/>
        <dbReference type="EC" id="1.6.3.1"/>
    </reaction>
    <physiologicalReaction direction="left-to-right" evidence="27">
        <dbReference type="Rhea" id="RHEA:11261"/>
    </physiologicalReaction>
</comment>
<dbReference type="KEGG" id="samy:DB32_005125"/>
<dbReference type="GO" id="GO:0050661">
    <property type="term" value="F:NADP binding"/>
    <property type="evidence" value="ECO:0007669"/>
    <property type="project" value="InterPro"/>
</dbReference>
<dbReference type="STRING" id="927083.DB32_005125"/>
<keyword evidence="35" id="KW-1185">Reference proteome</keyword>
<dbReference type="InterPro" id="IPR020946">
    <property type="entry name" value="Flavin_mOase-like"/>
</dbReference>
<comment type="catalytic activity">
    <reaction evidence="29">
        <text>octan-3-one + NADPH + O2 + H(+) = ethyl hexanoate + NADP(+) + H2O</text>
        <dbReference type="Rhea" id="RHEA:54856"/>
        <dbReference type="ChEBI" id="CHEBI:15377"/>
        <dbReference type="ChEBI" id="CHEBI:15378"/>
        <dbReference type="ChEBI" id="CHEBI:15379"/>
        <dbReference type="ChEBI" id="CHEBI:57783"/>
        <dbReference type="ChEBI" id="CHEBI:58349"/>
        <dbReference type="ChEBI" id="CHEBI:80946"/>
        <dbReference type="ChEBI" id="CHEBI:86055"/>
    </reaction>
    <physiologicalReaction direction="left-to-right" evidence="29">
        <dbReference type="Rhea" id="RHEA:54857"/>
    </physiologicalReaction>
</comment>
<dbReference type="GO" id="GO:0004499">
    <property type="term" value="F:N,N-dimethylaniline monooxygenase activity"/>
    <property type="evidence" value="ECO:0007669"/>
    <property type="project" value="InterPro"/>
</dbReference>
<evidence type="ECO:0000256" key="27">
    <source>
        <dbReference type="ARBA" id="ARBA00047864"/>
    </source>
</evidence>
<comment type="catalytic activity">
    <reaction evidence="30">
        <text>(2E)-geranial + NADPH + O2 + H(+) = (1E)-2,6-dimethylhepta-1,5-dien-1-yl formate + NADP(+) + H2O</text>
        <dbReference type="Rhea" id="RHEA:54860"/>
        <dbReference type="ChEBI" id="CHEBI:15377"/>
        <dbReference type="ChEBI" id="CHEBI:15378"/>
        <dbReference type="ChEBI" id="CHEBI:15379"/>
        <dbReference type="ChEBI" id="CHEBI:16980"/>
        <dbReference type="ChEBI" id="CHEBI:57783"/>
        <dbReference type="ChEBI" id="CHEBI:58349"/>
        <dbReference type="ChEBI" id="CHEBI:138375"/>
    </reaction>
    <physiologicalReaction direction="left-to-right" evidence="30">
        <dbReference type="Rhea" id="RHEA:54861"/>
    </physiologicalReaction>
</comment>
<evidence type="ECO:0000256" key="11">
    <source>
        <dbReference type="ARBA" id="ARBA00022824"/>
    </source>
</evidence>
<evidence type="ECO:0000256" key="8">
    <source>
        <dbReference type="ARBA" id="ARBA00022553"/>
    </source>
</evidence>
<dbReference type="AlphaFoldDB" id="A0A0F6YJM3"/>
<dbReference type="PRINTS" id="PR00370">
    <property type="entry name" value="FMOXYGENASE"/>
</dbReference>
<dbReference type="InterPro" id="IPR036188">
    <property type="entry name" value="FAD/NAD-bd_sf"/>
</dbReference>
<dbReference type="InterPro" id="IPR002257">
    <property type="entry name" value="Flavin_mOase_5"/>
</dbReference>
<evidence type="ECO:0000256" key="14">
    <source>
        <dbReference type="ARBA" id="ARBA00022857"/>
    </source>
</evidence>
<dbReference type="PANTHER" id="PTHR23023">
    <property type="entry name" value="DIMETHYLANILINE MONOOXYGENASE"/>
    <property type="match status" value="1"/>
</dbReference>
<keyword evidence="7" id="KW-0488">Methylation</keyword>
<organism evidence="34 35">
    <name type="scientific">Sandaracinus amylolyticus</name>
    <dbReference type="NCBI Taxonomy" id="927083"/>
    <lineage>
        <taxon>Bacteria</taxon>
        <taxon>Pseudomonadati</taxon>
        <taxon>Myxococcota</taxon>
        <taxon>Polyangia</taxon>
        <taxon>Polyangiales</taxon>
        <taxon>Sandaracinaceae</taxon>
        <taxon>Sandaracinus</taxon>
    </lineage>
</organism>
<evidence type="ECO:0000256" key="16">
    <source>
        <dbReference type="ARBA" id="ARBA00023002"/>
    </source>
</evidence>
<keyword evidence="8" id="KW-0597">Phosphoprotein</keyword>
<evidence type="ECO:0000256" key="23">
    <source>
        <dbReference type="ARBA" id="ARBA00045722"/>
    </source>
</evidence>
<comment type="catalytic activity">
    <reaction evidence="25">
        <text>heptan-2-one + NADPH + O2 + H(+) = pentyl acetate + NADP(+) + H2O</text>
        <dbReference type="Rhea" id="RHEA:54836"/>
        <dbReference type="ChEBI" id="CHEBI:5672"/>
        <dbReference type="ChEBI" id="CHEBI:15377"/>
        <dbReference type="ChEBI" id="CHEBI:15378"/>
        <dbReference type="ChEBI" id="CHEBI:15379"/>
        <dbReference type="ChEBI" id="CHEBI:57783"/>
        <dbReference type="ChEBI" id="CHEBI:58349"/>
        <dbReference type="ChEBI" id="CHEBI:87362"/>
    </reaction>
    <physiologicalReaction direction="left-to-right" evidence="25">
        <dbReference type="Rhea" id="RHEA:54837"/>
    </physiologicalReaction>
</comment>
<evidence type="ECO:0000256" key="15">
    <source>
        <dbReference type="ARBA" id="ARBA00022989"/>
    </source>
</evidence>
<sequence>MSLPRTCIIGAGSSGIATAKVLHQRGLPFDCYEKSDRVGGNWVHHNKNGMSACYRGLYINTSKGRMAYSDFPMPADYPDFPHHSQIAAYFDRYVDHFGFRGSIRFETAVERAVRRADGRFDVTLSSGETKTYDALAVANGHHWDPRWPEPAFPGHFDGVQMHAHEYDEPDAWKGQNVLVLGMGNSAMDIAVEASYVAKKTFLASRRGAWIVPKHMFGRPLDTIITDARVPFRIRRRIGETLLAMTAGSPTNYGLPMPDHRFGSAHPTISGRILDRLAHGAIEYRPNIERLEGERVRFVDGRVEDVDVIVYCTGYKVTFPFFDPSFVSARDNDLPLFRRVFHPAYPNLFFVGLLQPLGAIMPLAEVQSAWIADYLLGEYALPSRSEMERDVAHEREAMFDRYVASPRHTMQVDFDDYLLHLDAERARGRRRARDLRAEGRFAAAR</sequence>
<dbReference type="GO" id="GO:0050660">
    <property type="term" value="F:flavin adenine dinucleotide binding"/>
    <property type="evidence" value="ECO:0007669"/>
    <property type="project" value="InterPro"/>
</dbReference>
<dbReference type="EMBL" id="CP011125">
    <property type="protein sequence ID" value="AKF07976.1"/>
    <property type="molecule type" value="Genomic_DNA"/>
</dbReference>
<keyword evidence="10" id="KW-0812">Transmembrane</keyword>
<keyword evidence="12" id="KW-0274">FAD</keyword>
<dbReference type="InterPro" id="IPR000960">
    <property type="entry name" value="Flavin_mOase"/>
</dbReference>
<evidence type="ECO:0000256" key="7">
    <source>
        <dbReference type="ARBA" id="ARBA00022481"/>
    </source>
</evidence>
<keyword evidence="18" id="KW-0443">Lipid metabolism</keyword>
<dbReference type="SUPFAM" id="SSF51905">
    <property type="entry name" value="FAD/NAD(P)-binding domain"/>
    <property type="match status" value="2"/>
</dbReference>
<keyword evidence="19" id="KW-0472">Membrane</keyword>
<evidence type="ECO:0000256" key="17">
    <source>
        <dbReference type="ARBA" id="ARBA00023033"/>
    </source>
</evidence>
<dbReference type="PIRSF" id="PIRSF000332">
    <property type="entry name" value="FMO"/>
    <property type="match status" value="1"/>
</dbReference>
<name>A0A0F6YJM3_9BACT</name>
<comment type="similarity">
    <text evidence="4">Belongs to the FMO family.</text>
</comment>
<comment type="catalytic activity">
    <reaction evidence="31">
        <text>heptan-4-one + NADPH + O2 + H(+) = propyl butanoate + NADP(+) + H2O</text>
        <dbReference type="Rhea" id="RHEA:54852"/>
        <dbReference type="ChEBI" id="CHEBI:15377"/>
        <dbReference type="ChEBI" id="CHEBI:15378"/>
        <dbReference type="ChEBI" id="CHEBI:15379"/>
        <dbReference type="ChEBI" id="CHEBI:57783"/>
        <dbReference type="ChEBI" id="CHEBI:58349"/>
        <dbReference type="ChEBI" id="CHEBI:89484"/>
        <dbReference type="ChEBI" id="CHEBI:89719"/>
    </reaction>
    <physiologicalReaction direction="left-to-right" evidence="31">
        <dbReference type="Rhea" id="RHEA:54853"/>
    </physiologicalReaction>
</comment>
<evidence type="ECO:0000256" key="21">
    <source>
        <dbReference type="ARBA" id="ARBA00033213"/>
    </source>
</evidence>
<dbReference type="Pfam" id="PF00743">
    <property type="entry name" value="FMO-like"/>
    <property type="match status" value="1"/>
</dbReference>
<keyword evidence="15" id="KW-1133">Transmembrane helix</keyword>
<evidence type="ECO:0000256" key="4">
    <source>
        <dbReference type="ARBA" id="ARBA00009183"/>
    </source>
</evidence>
<dbReference type="RefSeq" id="WP_053235169.1">
    <property type="nucleotide sequence ID" value="NZ_CP011125.1"/>
</dbReference>
<comment type="cofactor">
    <cofactor evidence="1">
        <name>FAD</name>
        <dbReference type="ChEBI" id="CHEBI:57692"/>
    </cofactor>
</comment>
<dbReference type="GO" id="GO:0016174">
    <property type="term" value="F:NAD(P)H oxidase H2O2-forming activity"/>
    <property type="evidence" value="ECO:0007669"/>
    <property type="project" value="UniProtKB-EC"/>
</dbReference>
<keyword evidence="16" id="KW-0560">Oxidoreductase</keyword>
<comment type="catalytic activity">
    <reaction evidence="33">
        <text>octan-3-one + NADPH + O2 + H(+) = pentyl propanoate + NADP(+) + H2O</text>
        <dbReference type="Rhea" id="RHEA:54840"/>
        <dbReference type="ChEBI" id="CHEBI:15377"/>
        <dbReference type="ChEBI" id="CHEBI:15378"/>
        <dbReference type="ChEBI" id="CHEBI:15379"/>
        <dbReference type="ChEBI" id="CHEBI:57783"/>
        <dbReference type="ChEBI" id="CHEBI:58349"/>
        <dbReference type="ChEBI" id="CHEBI:80946"/>
        <dbReference type="ChEBI" id="CHEBI:87373"/>
    </reaction>
    <physiologicalReaction direction="left-to-right" evidence="33">
        <dbReference type="Rhea" id="RHEA:54841"/>
    </physiologicalReaction>
</comment>
<comment type="catalytic activity">
    <reaction evidence="32">
        <text>N,N-dimethylaniline + NADPH + O2 + H(+) = N,N-dimethylaniline N-oxide + NADP(+) + H2O</text>
        <dbReference type="Rhea" id="RHEA:24468"/>
        <dbReference type="ChEBI" id="CHEBI:15377"/>
        <dbReference type="ChEBI" id="CHEBI:15378"/>
        <dbReference type="ChEBI" id="CHEBI:15379"/>
        <dbReference type="ChEBI" id="CHEBI:16269"/>
        <dbReference type="ChEBI" id="CHEBI:17735"/>
        <dbReference type="ChEBI" id="CHEBI:57783"/>
        <dbReference type="ChEBI" id="CHEBI:58349"/>
        <dbReference type="EC" id="1.14.13.8"/>
    </reaction>
    <physiologicalReaction direction="left-to-right" evidence="32">
        <dbReference type="Rhea" id="RHEA:24469"/>
    </physiologicalReaction>
</comment>
<accession>A0A0F6YJM3</accession>
<gene>
    <name evidence="34" type="ORF">DB32_005125</name>
</gene>
<evidence type="ECO:0000256" key="31">
    <source>
        <dbReference type="ARBA" id="ARBA00048990"/>
    </source>
</evidence>